<accession>H0I250</accession>
<dbReference type="Proteomes" id="UP000003250">
    <property type="component" value="Unassembled WGS sequence"/>
</dbReference>
<dbReference type="NCBIfam" id="NF041384">
    <property type="entry name" value="YHS_seleno_dom"/>
    <property type="match status" value="1"/>
</dbReference>
<gene>
    <name evidence="1" type="ORF">MAXJ12_32739</name>
</gene>
<reference evidence="1 2" key="1">
    <citation type="journal article" date="2012" name="J. Bacteriol.">
        <title>Draft Genome Sequence of Mesorhizobium alhagi CCNWXJ12-2T, a Novel Salt-Resistant Species Isolated from the Desert of Northwestern China.</title>
        <authorList>
            <person name="Zhou M."/>
            <person name="Chen W."/>
            <person name="Chen H."/>
            <person name="Wei G."/>
        </authorList>
    </citation>
    <scope>NUCLEOTIDE SEQUENCE [LARGE SCALE GENOMIC DNA]</scope>
    <source>
        <strain evidence="1 2">CCNWXJ12-2</strain>
    </source>
</reference>
<dbReference type="EMBL" id="AHAM01000297">
    <property type="protein sequence ID" value="EHK52936.1"/>
    <property type="molecule type" value="Genomic_DNA"/>
</dbReference>
<evidence type="ECO:0008006" key="3">
    <source>
        <dbReference type="Google" id="ProtNLM"/>
    </source>
</evidence>
<proteinExistence type="predicted"/>
<evidence type="ECO:0000313" key="2">
    <source>
        <dbReference type="Proteomes" id="UP000003250"/>
    </source>
</evidence>
<evidence type="ECO:0000313" key="1">
    <source>
        <dbReference type="EMBL" id="EHK52936.1"/>
    </source>
</evidence>
<protein>
    <recommendedName>
        <fullName evidence="3">YHS domain-containing protein</fullName>
    </recommendedName>
</protein>
<dbReference type="PATRIC" id="fig|1107882.3.peg.6324"/>
<keyword evidence="2" id="KW-1185">Reference proteome</keyword>
<sequence length="191" mass="20935">MLQAAVTLVGSMAMAASLEQRRNGMNMIGKATVRAAGVAFALLAFTPLSHAQDAEVVNTGYFGDVAIRGYDPVAYFTENKAVEGSEKFSHNWLGATWHFASAQNRDLFVREPLKYAPQYGGLCADGVSLGTVTTNIDPKAWRIIDGKLYLNYDPGAADGFAKNPTKVIDSQKYWPEVKQTLVTEKRQLARR</sequence>
<organism evidence="1 2">
    <name type="scientific">Mesorhizobium alhagi CCNWXJ12-2</name>
    <dbReference type="NCBI Taxonomy" id="1107882"/>
    <lineage>
        <taxon>Bacteria</taxon>
        <taxon>Pseudomonadati</taxon>
        <taxon>Pseudomonadota</taxon>
        <taxon>Alphaproteobacteria</taxon>
        <taxon>Hyphomicrobiales</taxon>
        <taxon>Phyllobacteriaceae</taxon>
        <taxon>Allomesorhizobium</taxon>
    </lineage>
</organism>
<dbReference type="AlphaFoldDB" id="H0I250"/>
<name>H0I250_9HYPH</name>